<feature type="domain" description="PAS" evidence="10">
    <location>
        <begin position="643"/>
        <end position="690"/>
    </location>
</feature>
<dbReference type="InterPro" id="IPR043128">
    <property type="entry name" value="Rev_trsase/Diguanyl_cyclase"/>
</dbReference>
<dbReference type="CDD" id="cd01948">
    <property type="entry name" value="EAL"/>
    <property type="match status" value="1"/>
</dbReference>
<evidence type="ECO:0000259" key="10">
    <source>
        <dbReference type="PROSITE" id="PS50112"/>
    </source>
</evidence>
<dbReference type="Gene3D" id="3.30.450.20">
    <property type="entry name" value="PAS domain"/>
    <property type="match status" value="6"/>
</dbReference>
<dbReference type="NCBIfam" id="TIGR00229">
    <property type="entry name" value="sensory_box"/>
    <property type="match status" value="6"/>
</dbReference>
<dbReference type="FunFam" id="2.10.70.100:FF:000001">
    <property type="entry name" value="Sensory transduction histidine kinase"/>
    <property type="match status" value="1"/>
</dbReference>
<keyword evidence="7" id="KW-0547">Nucleotide-binding</keyword>
<evidence type="ECO:0000259" key="12">
    <source>
        <dbReference type="PROSITE" id="PS50883"/>
    </source>
</evidence>
<keyword evidence="5" id="KW-0812">Transmembrane</keyword>
<dbReference type="GO" id="GO:0005886">
    <property type="term" value="C:plasma membrane"/>
    <property type="evidence" value="ECO:0007669"/>
    <property type="project" value="UniProtKB-SubCell"/>
</dbReference>
<accession>A0A4R3XWF3</accession>
<organism evidence="14 15">
    <name type="scientific">Sulfurirhabdus autotrophica</name>
    <dbReference type="NCBI Taxonomy" id="1706046"/>
    <lineage>
        <taxon>Bacteria</taxon>
        <taxon>Pseudomonadati</taxon>
        <taxon>Pseudomonadota</taxon>
        <taxon>Betaproteobacteria</taxon>
        <taxon>Nitrosomonadales</taxon>
        <taxon>Sulfuricellaceae</taxon>
        <taxon>Sulfurirhabdus</taxon>
    </lineage>
</organism>
<proteinExistence type="predicted"/>
<dbReference type="Gene3D" id="2.10.70.100">
    <property type="match status" value="1"/>
</dbReference>
<dbReference type="Pfam" id="PF00989">
    <property type="entry name" value="PAS"/>
    <property type="match status" value="2"/>
</dbReference>
<evidence type="ECO:0000256" key="4">
    <source>
        <dbReference type="ARBA" id="ARBA00022679"/>
    </source>
</evidence>
<reference evidence="14 15" key="1">
    <citation type="submission" date="2019-03" db="EMBL/GenBank/DDBJ databases">
        <title>Genomic Encyclopedia of Type Strains, Phase IV (KMG-IV): sequencing the most valuable type-strain genomes for metagenomic binning, comparative biology and taxonomic classification.</title>
        <authorList>
            <person name="Goeker M."/>
        </authorList>
    </citation>
    <scope>NUCLEOTIDE SEQUENCE [LARGE SCALE GENOMIC DNA]</scope>
    <source>
        <strain evidence="14 15">DSM 100309</strain>
    </source>
</reference>
<name>A0A4R3XWF3_9PROT</name>
<dbReference type="SUPFAM" id="SSF55073">
    <property type="entry name" value="Nucleotide cyclase"/>
    <property type="match status" value="1"/>
</dbReference>
<dbReference type="InterPro" id="IPR013655">
    <property type="entry name" value="PAS_fold_3"/>
</dbReference>
<protein>
    <submittedName>
        <fullName evidence="14">PAS domain S-box-containing protein/diguanylate cyclase (GGDEF)-like protein</fullName>
    </submittedName>
</protein>
<dbReference type="PANTHER" id="PTHR44757">
    <property type="entry name" value="DIGUANYLATE CYCLASE DGCP"/>
    <property type="match status" value="1"/>
</dbReference>
<dbReference type="InterPro" id="IPR035965">
    <property type="entry name" value="PAS-like_dom_sf"/>
</dbReference>
<feature type="domain" description="PAC" evidence="11">
    <location>
        <begin position="716"/>
        <end position="768"/>
    </location>
</feature>
<evidence type="ECO:0000313" key="15">
    <source>
        <dbReference type="Proteomes" id="UP000295367"/>
    </source>
</evidence>
<dbReference type="PANTHER" id="PTHR44757:SF2">
    <property type="entry name" value="BIOFILM ARCHITECTURE MAINTENANCE PROTEIN MBAA"/>
    <property type="match status" value="1"/>
</dbReference>
<evidence type="ECO:0000259" key="11">
    <source>
        <dbReference type="PROSITE" id="PS50113"/>
    </source>
</evidence>
<keyword evidence="8" id="KW-1133">Transmembrane helix</keyword>
<feature type="domain" description="GGDEF" evidence="13">
    <location>
        <begin position="800"/>
        <end position="934"/>
    </location>
</feature>
<dbReference type="InterPro" id="IPR000160">
    <property type="entry name" value="GGDEF_dom"/>
</dbReference>
<dbReference type="InterPro" id="IPR001633">
    <property type="entry name" value="EAL_dom"/>
</dbReference>
<dbReference type="GO" id="GO:0000166">
    <property type="term" value="F:nucleotide binding"/>
    <property type="evidence" value="ECO:0007669"/>
    <property type="project" value="UniProtKB-KW"/>
</dbReference>
<evidence type="ECO:0000256" key="7">
    <source>
        <dbReference type="ARBA" id="ARBA00022741"/>
    </source>
</evidence>
<comment type="subcellular location">
    <subcellularLocation>
        <location evidence="1">Cell inner membrane</location>
        <topology evidence="1">Multi-pass membrane protein</topology>
    </subcellularLocation>
</comment>
<keyword evidence="3" id="KW-0997">Cell inner membrane</keyword>
<dbReference type="OrthoDB" id="9813903at2"/>
<dbReference type="Pfam" id="PF13426">
    <property type="entry name" value="PAS_9"/>
    <property type="match status" value="2"/>
</dbReference>
<feature type="domain" description="PAC" evidence="11">
    <location>
        <begin position="342"/>
        <end position="394"/>
    </location>
</feature>
<dbReference type="PROSITE" id="PS50112">
    <property type="entry name" value="PAS"/>
    <property type="match status" value="4"/>
</dbReference>
<evidence type="ECO:0000256" key="5">
    <source>
        <dbReference type="ARBA" id="ARBA00022692"/>
    </source>
</evidence>
<evidence type="ECO:0000256" key="2">
    <source>
        <dbReference type="ARBA" id="ARBA00022475"/>
    </source>
</evidence>
<evidence type="ECO:0000256" key="1">
    <source>
        <dbReference type="ARBA" id="ARBA00004429"/>
    </source>
</evidence>
<dbReference type="InterPro" id="IPR029787">
    <property type="entry name" value="Nucleotide_cyclase"/>
</dbReference>
<dbReference type="PROSITE" id="PS50887">
    <property type="entry name" value="GGDEF"/>
    <property type="match status" value="1"/>
</dbReference>
<dbReference type="InterPro" id="IPR052155">
    <property type="entry name" value="Biofilm_reg_signaling"/>
</dbReference>
<dbReference type="GO" id="GO:0016740">
    <property type="term" value="F:transferase activity"/>
    <property type="evidence" value="ECO:0007669"/>
    <property type="project" value="UniProtKB-KW"/>
</dbReference>
<evidence type="ECO:0000259" key="13">
    <source>
        <dbReference type="PROSITE" id="PS50887"/>
    </source>
</evidence>
<keyword evidence="6" id="KW-0677">Repeat</keyword>
<feature type="domain" description="PAC" evidence="11">
    <location>
        <begin position="594"/>
        <end position="646"/>
    </location>
</feature>
<keyword evidence="2" id="KW-1003">Cell membrane</keyword>
<dbReference type="Gene3D" id="1.20.120.30">
    <property type="entry name" value="Aspartate receptor, ligand-binding domain"/>
    <property type="match status" value="1"/>
</dbReference>
<feature type="domain" description="EAL" evidence="12">
    <location>
        <begin position="943"/>
        <end position="1198"/>
    </location>
</feature>
<dbReference type="PROSITE" id="PS50113">
    <property type="entry name" value="PAC"/>
    <property type="match status" value="4"/>
</dbReference>
<dbReference type="InterPro" id="IPR000700">
    <property type="entry name" value="PAS-assoc_C"/>
</dbReference>
<feature type="domain" description="PAS" evidence="10">
    <location>
        <begin position="395"/>
        <end position="444"/>
    </location>
</feature>
<dbReference type="InterPro" id="IPR035919">
    <property type="entry name" value="EAL_sf"/>
</dbReference>
<evidence type="ECO:0000256" key="8">
    <source>
        <dbReference type="ARBA" id="ARBA00022989"/>
    </source>
</evidence>
<dbReference type="Gene3D" id="3.20.20.450">
    <property type="entry name" value="EAL domain"/>
    <property type="match status" value="1"/>
</dbReference>
<dbReference type="FunFam" id="3.30.70.270:FF:000001">
    <property type="entry name" value="Diguanylate cyclase domain protein"/>
    <property type="match status" value="1"/>
</dbReference>
<evidence type="ECO:0000256" key="6">
    <source>
        <dbReference type="ARBA" id="ARBA00022737"/>
    </source>
</evidence>
<dbReference type="RefSeq" id="WP_124947129.1">
    <property type="nucleotide sequence ID" value="NZ_BHVT01000065.1"/>
</dbReference>
<dbReference type="Gene3D" id="3.30.70.270">
    <property type="match status" value="1"/>
</dbReference>
<comment type="caution">
    <text evidence="14">The sequence shown here is derived from an EMBL/GenBank/DDBJ whole genome shotgun (WGS) entry which is preliminary data.</text>
</comment>
<dbReference type="CDD" id="cd00130">
    <property type="entry name" value="PAS"/>
    <property type="match status" value="5"/>
</dbReference>
<dbReference type="EMBL" id="SMCO01000016">
    <property type="protein sequence ID" value="TCV83287.1"/>
    <property type="molecule type" value="Genomic_DNA"/>
</dbReference>
<dbReference type="SMART" id="SM00267">
    <property type="entry name" value="GGDEF"/>
    <property type="match status" value="1"/>
</dbReference>
<evidence type="ECO:0000313" key="14">
    <source>
        <dbReference type="EMBL" id="TCV83287.1"/>
    </source>
</evidence>
<dbReference type="Pfam" id="PF00563">
    <property type="entry name" value="EAL"/>
    <property type="match status" value="1"/>
</dbReference>
<feature type="domain" description="PAC" evidence="11">
    <location>
        <begin position="213"/>
        <end position="265"/>
    </location>
</feature>
<feature type="domain" description="PAS" evidence="10">
    <location>
        <begin position="266"/>
        <end position="337"/>
    </location>
</feature>
<dbReference type="SUPFAM" id="SSF55785">
    <property type="entry name" value="PYP-like sensor domain (PAS domain)"/>
    <property type="match status" value="6"/>
</dbReference>
<dbReference type="SMART" id="SM00052">
    <property type="entry name" value="EAL"/>
    <property type="match status" value="1"/>
</dbReference>
<dbReference type="SUPFAM" id="SSF141868">
    <property type="entry name" value="EAL domain-like"/>
    <property type="match status" value="1"/>
</dbReference>
<dbReference type="InterPro" id="IPR013767">
    <property type="entry name" value="PAS_fold"/>
</dbReference>
<dbReference type="GO" id="GO:0006355">
    <property type="term" value="P:regulation of DNA-templated transcription"/>
    <property type="evidence" value="ECO:0007669"/>
    <property type="project" value="InterPro"/>
</dbReference>
<dbReference type="SMART" id="SM00091">
    <property type="entry name" value="PAS"/>
    <property type="match status" value="6"/>
</dbReference>
<feature type="domain" description="PAS" evidence="10">
    <location>
        <begin position="6"/>
        <end position="80"/>
    </location>
</feature>
<keyword evidence="9" id="KW-0472">Membrane</keyword>
<dbReference type="InterPro" id="IPR001610">
    <property type="entry name" value="PAC"/>
</dbReference>
<dbReference type="Pfam" id="PF00990">
    <property type="entry name" value="GGDEF"/>
    <property type="match status" value="1"/>
</dbReference>
<keyword evidence="15" id="KW-1185">Reference proteome</keyword>
<dbReference type="PROSITE" id="PS50883">
    <property type="entry name" value="EAL"/>
    <property type="match status" value="1"/>
</dbReference>
<evidence type="ECO:0000256" key="9">
    <source>
        <dbReference type="ARBA" id="ARBA00023136"/>
    </source>
</evidence>
<dbReference type="CDD" id="cd01949">
    <property type="entry name" value="GGDEF"/>
    <property type="match status" value="1"/>
</dbReference>
<dbReference type="Proteomes" id="UP000295367">
    <property type="component" value="Unassembled WGS sequence"/>
</dbReference>
<keyword evidence="4" id="KW-0808">Transferase</keyword>
<dbReference type="NCBIfam" id="TIGR00254">
    <property type="entry name" value="GGDEF"/>
    <property type="match status" value="1"/>
</dbReference>
<dbReference type="InterPro" id="IPR000014">
    <property type="entry name" value="PAS"/>
</dbReference>
<gene>
    <name evidence="14" type="ORF">EDC63_11637</name>
</gene>
<sequence>MKTQEQATLLSNLIDSAMDAIVSTDESQNIIIFNHAAELMFGRRADEIIGQPLEKLIPARFHASHRQHVENFGRSGITTRTMTAPGVSYALRANGEEFLFEASISQVEIDGKKTFTAILRDISVRKQTEKALKESNTIFRQLTENIREVFWLGAPDWNEVFFISPAYEKIWGRSCESLYSRPLDWLDAVVDADREQIIAAISKKSAGNLSDITFPEYRILRPDGSERWIYARAFPVIDAEGKVYRIAGIAEDITERKQAEMELRHEHDLNQRYLDTMQTMMVALDHDGCITMINRAGCVLLGYKEDELLGRNWFATCLPQHDLDKVLSTFHKLLVGDVNAVEYFENPVLCRDGSERMIAWHNTALCNERGNIIGTLGSGGDITESKLTAEILRISENKFSKTFHSSPNPISITTLSEGRFIEVNDAWVRITGYTREEAVGHTSIELDIWEKAINRASFISELTEKGRVTNLEFHFKTKIKEVTCLVSAELVEIQNKQCIVLIAQDITVLKQTEHALKLANERLSFALSAAGAGSWDWDMRSGKLDWSNELYSLFGMDSERKEATFEAWRGVLHPDDAQAAEDRIMDAIRERIALSNDYRIVLESGEERWIRALGNTTYDEQGNALRMAGICFDISIQKKAEEKLQLSARVFAEAHEGIVITDADANIIDVNPAFCDITGYRREEAIGQNLRIFNSGRQPPEFYTLMMQSLAEAGYWQGEMWNRKNNGVVYAAHLTISALRDKLGNAVNFVGLFSDITQTKQQQQSLELMAHYDALTQLPNRVLFADRFKQAMNHCKRDKSLLGVCYLDLDDFKKVNDTYGHEAGDQLLIEIARRIKSVMREEDTISRQGGDEFALLLGGLDRVEQCFNMLERIHRAIVQPYVIDGQIVTLSASSGITIYPLDEADEPDTLLRHADQAMYLAKLSGRNHYQLFDPEHDLQVQSYRNQLHIIEGVFARKEFCLYYQPKVNMMTGEVVGLEALIRWNHPEHGILPPSDFLPVIEGTSLEIMVGNWVIDEALRQMAEWKESGLEIKVSVNISPRHLQGEDFFMHIESALAQYPEISPQQFELEVLESSAMEDLLLVSRVIRDCHHRLGIKFSLDDFGTGYSSLTHIRNLDVSVVKIDQSFVSDMIGDPDDYAIVEAVLALSKAFRREVIAEGVETKEHGLMLLNMGCTFAQGYGIARPMPPDAIPAWVRFFEIPEEWKASAKLLLTPKETQLQLLRIECTYWLEQLEKKLNSSAESELRWPIMIKEKCHCGRWVEQAREEKDIPQEWLNQLEHSHDELHSVGNELMHLYHSGKINESRSGIGRLRTIYQTVEDILNHSF</sequence>
<dbReference type="Pfam" id="PF08447">
    <property type="entry name" value="PAS_3"/>
    <property type="match status" value="2"/>
</dbReference>
<dbReference type="SMART" id="SM00086">
    <property type="entry name" value="PAC"/>
    <property type="match status" value="6"/>
</dbReference>
<evidence type="ECO:0000256" key="3">
    <source>
        <dbReference type="ARBA" id="ARBA00022519"/>
    </source>
</evidence>